<evidence type="ECO:0000313" key="2">
    <source>
        <dbReference type="Proteomes" id="UP000323300"/>
    </source>
</evidence>
<dbReference type="AlphaFoldDB" id="A0A1I4G4S6"/>
<keyword evidence="2" id="KW-1185">Reference proteome</keyword>
<dbReference type="Proteomes" id="UP000323300">
    <property type="component" value="Unassembled WGS sequence"/>
</dbReference>
<dbReference type="EMBL" id="FOSL01000077">
    <property type="protein sequence ID" value="SFL24081.1"/>
    <property type="molecule type" value="Genomic_DNA"/>
</dbReference>
<gene>
    <name evidence="1" type="ORF">SAMN04488498_1771</name>
</gene>
<name>A0A1I4G4S6_9HYPH</name>
<organism evidence="1 2">
    <name type="scientific">Neomesorhizobium albiziae</name>
    <dbReference type="NCBI Taxonomy" id="335020"/>
    <lineage>
        <taxon>Bacteria</taxon>
        <taxon>Pseudomonadati</taxon>
        <taxon>Pseudomonadota</taxon>
        <taxon>Alphaproteobacteria</taxon>
        <taxon>Hyphomicrobiales</taxon>
        <taxon>Phyllobacteriaceae</taxon>
        <taxon>Neomesorhizobium</taxon>
    </lineage>
</organism>
<dbReference type="OrthoDB" id="8085212at2"/>
<sequence length="94" mass="10260">MTLFEEMRGATDDLLGEFAQGTVNLKRVTAAAPDPATPWIPGSPATVYPLDAGVKRLHQRFENGMLAAETRDMVTFAVTTATDMGLRQMSFNIK</sequence>
<reference evidence="1 2" key="1">
    <citation type="submission" date="2016-10" db="EMBL/GenBank/DDBJ databases">
        <authorList>
            <person name="Varghese N."/>
            <person name="Submissions S."/>
        </authorList>
    </citation>
    <scope>NUCLEOTIDE SEQUENCE [LARGE SCALE GENOMIC DNA]</scope>
    <source>
        <strain evidence="1 2">DSM 21822</strain>
    </source>
</reference>
<proteinExistence type="predicted"/>
<protein>
    <submittedName>
        <fullName evidence="1">Uncharacterized protein</fullName>
    </submittedName>
</protein>
<accession>A0A1I4G4S6</accession>
<dbReference type="RefSeq" id="WP_149764779.1">
    <property type="nucleotide sequence ID" value="NZ_BSPE01000076.1"/>
</dbReference>
<evidence type="ECO:0000313" key="1">
    <source>
        <dbReference type="EMBL" id="SFL24081.1"/>
    </source>
</evidence>